<keyword evidence="1" id="KW-1133">Transmembrane helix</keyword>
<dbReference type="RefSeq" id="WP_377112468.1">
    <property type="nucleotide sequence ID" value="NZ_JBHTHZ010000002.1"/>
</dbReference>
<dbReference type="InterPro" id="IPR032676">
    <property type="entry name" value="YkuD_2"/>
</dbReference>
<protein>
    <submittedName>
        <fullName evidence="2">Murein L,D-transpeptidase catalytic domain family protein</fullName>
    </submittedName>
</protein>
<accession>A0ABW3ASA2</accession>
<name>A0ABW3ASA2_9SPHI</name>
<dbReference type="EMBL" id="JBHTHZ010000002">
    <property type="protein sequence ID" value="MFD0793129.1"/>
    <property type="molecule type" value="Genomic_DNA"/>
</dbReference>
<comment type="caution">
    <text evidence="2">The sequence shown here is derived from an EMBL/GenBank/DDBJ whole genome shotgun (WGS) entry which is preliminary data.</text>
</comment>
<proteinExistence type="predicted"/>
<feature type="transmembrane region" description="Helical" evidence="1">
    <location>
        <begin position="6"/>
        <end position="23"/>
    </location>
</feature>
<organism evidence="2 3">
    <name type="scientific">Mucilaginibacter litoreus</name>
    <dbReference type="NCBI Taxonomy" id="1048221"/>
    <lineage>
        <taxon>Bacteria</taxon>
        <taxon>Pseudomonadati</taxon>
        <taxon>Bacteroidota</taxon>
        <taxon>Sphingobacteriia</taxon>
        <taxon>Sphingobacteriales</taxon>
        <taxon>Sphingobacteriaceae</taxon>
        <taxon>Mucilaginibacter</taxon>
    </lineage>
</organism>
<keyword evidence="1" id="KW-0472">Membrane</keyword>
<evidence type="ECO:0000313" key="3">
    <source>
        <dbReference type="Proteomes" id="UP001597010"/>
    </source>
</evidence>
<gene>
    <name evidence="2" type="ORF">ACFQZX_05840</name>
</gene>
<dbReference type="PANTHER" id="PTHR38477">
    <property type="entry name" value="HYPOTHETICAL EXPORTED PROTEIN"/>
    <property type="match status" value="1"/>
</dbReference>
<dbReference type="PANTHER" id="PTHR38477:SF1">
    <property type="entry name" value="MUREIN L,D-TRANSPEPTIDASE CATALYTIC DOMAIN FAMILY PROTEIN"/>
    <property type="match status" value="1"/>
</dbReference>
<sequence length="271" mass="29660">MRRSHLRWIVGMLMLFCVIIISWKPANTVKTNIYKTTAKAVLPHSSGTKEAFAQYIANIYNTANLEQSGLDLSVFQKAVTGYLNLKLNNRLLSSNYITVVDFTKSSRTKRMWVIDVLNKALVLNTWVAHGQGSGGDMADKFSNNNESHQSSLGFYLTDDVYFGKHGRSLRLNGLDAGVNSAARARGIVIHAADYVCQNTINQLGRLGRSFGCPAVTPELSDKIINTIKGGSVLFINGNDNKYSSKLLDESAPGNFIASTVTSTDSVATEKL</sequence>
<evidence type="ECO:0000313" key="2">
    <source>
        <dbReference type="EMBL" id="MFD0793129.1"/>
    </source>
</evidence>
<dbReference type="Pfam" id="PF13645">
    <property type="entry name" value="YkuD_2"/>
    <property type="match status" value="1"/>
</dbReference>
<dbReference type="Proteomes" id="UP001597010">
    <property type="component" value="Unassembled WGS sequence"/>
</dbReference>
<reference evidence="3" key="1">
    <citation type="journal article" date="2019" name="Int. J. Syst. Evol. Microbiol.">
        <title>The Global Catalogue of Microorganisms (GCM) 10K type strain sequencing project: providing services to taxonomists for standard genome sequencing and annotation.</title>
        <authorList>
            <consortium name="The Broad Institute Genomics Platform"/>
            <consortium name="The Broad Institute Genome Sequencing Center for Infectious Disease"/>
            <person name="Wu L."/>
            <person name="Ma J."/>
        </authorList>
    </citation>
    <scope>NUCLEOTIDE SEQUENCE [LARGE SCALE GENOMIC DNA]</scope>
    <source>
        <strain evidence="3">CCUG 61484</strain>
    </source>
</reference>
<keyword evidence="3" id="KW-1185">Reference proteome</keyword>
<keyword evidence="1" id="KW-0812">Transmembrane</keyword>
<evidence type="ECO:0000256" key="1">
    <source>
        <dbReference type="SAM" id="Phobius"/>
    </source>
</evidence>